<sequence length="118" mass="13631">MVNNENFMELFVESFPNPEPKEELILKVQQQMATAMTRKQRLPHKALGVVVLITLATLPLFSVVNYFYYIALQQIIVTYFPQMLTSFLIVFTVSVTLIGAICYGFIPIWIAYSLHRRV</sequence>
<evidence type="ECO:0000313" key="2">
    <source>
        <dbReference type="EMBL" id="BBM82307.1"/>
    </source>
</evidence>
<gene>
    <name evidence="2" type="ORF">UABAM_00650</name>
</gene>
<dbReference type="AlphaFoldDB" id="A0A5S9IIQ2"/>
<dbReference type="EMBL" id="AP019860">
    <property type="protein sequence ID" value="BBM82307.1"/>
    <property type="molecule type" value="Genomic_DNA"/>
</dbReference>
<keyword evidence="3" id="KW-1185">Reference proteome</keyword>
<proteinExistence type="predicted"/>
<feature type="transmembrane region" description="Helical" evidence="1">
    <location>
        <begin position="88"/>
        <end position="112"/>
    </location>
</feature>
<evidence type="ECO:0000256" key="1">
    <source>
        <dbReference type="SAM" id="Phobius"/>
    </source>
</evidence>
<accession>A0A5S9IIQ2</accession>
<keyword evidence="1" id="KW-1133">Transmembrane helix</keyword>
<feature type="transmembrane region" description="Helical" evidence="1">
    <location>
        <begin position="46"/>
        <end position="68"/>
    </location>
</feature>
<organism evidence="2 3">
    <name type="scientific">Uabimicrobium amorphum</name>
    <dbReference type="NCBI Taxonomy" id="2596890"/>
    <lineage>
        <taxon>Bacteria</taxon>
        <taxon>Pseudomonadati</taxon>
        <taxon>Planctomycetota</taxon>
        <taxon>Candidatus Uabimicrobiia</taxon>
        <taxon>Candidatus Uabimicrobiales</taxon>
        <taxon>Candidatus Uabimicrobiaceae</taxon>
        <taxon>Candidatus Uabimicrobium</taxon>
    </lineage>
</organism>
<evidence type="ECO:0000313" key="3">
    <source>
        <dbReference type="Proteomes" id="UP000326354"/>
    </source>
</evidence>
<keyword evidence="1" id="KW-0812">Transmembrane</keyword>
<dbReference type="KEGG" id="uam:UABAM_00650"/>
<reference evidence="2 3" key="1">
    <citation type="submission" date="2019-08" db="EMBL/GenBank/DDBJ databases">
        <title>Complete genome sequence of Candidatus Uab amorphum.</title>
        <authorList>
            <person name="Shiratori T."/>
            <person name="Suzuki S."/>
            <person name="Kakizawa Y."/>
            <person name="Ishida K."/>
        </authorList>
    </citation>
    <scope>NUCLEOTIDE SEQUENCE [LARGE SCALE GENOMIC DNA]</scope>
    <source>
        <strain evidence="2 3">SRT547</strain>
    </source>
</reference>
<keyword evidence="1" id="KW-0472">Membrane</keyword>
<protein>
    <submittedName>
        <fullName evidence="2">Uncharacterized protein</fullName>
    </submittedName>
</protein>
<dbReference type="Proteomes" id="UP000326354">
    <property type="component" value="Chromosome"/>
</dbReference>
<name>A0A5S9IIQ2_UABAM</name>